<feature type="non-terminal residue" evidence="4">
    <location>
        <position position="1"/>
    </location>
</feature>
<gene>
    <name evidence="4" type="ORF">TPC1_16617</name>
</gene>
<dbReference type="InterPro" id="IPR036249">
    <property type="entry name" value="Thioredoxin-like_sf"/>
</dbReference>
<evidence type="ECO:0000256" key="2">
    <source>
        <dbReference type="SAM" id="Phobius"/>
    </source>
</evidence>
<dbReference type="InterPro" id="IPR013766">
    <property type="entry name" value="Thioredoxin_domain"/>
</dbReference>
<feature type="non-terminal residue" evidence="4">
    <location>
        <position position="203"/>
    </location>
</feature>
<dbReference type="GO" id="GO:0005783">
    <property type="term" value="C:endoplasmic reticulum"/>
    <property type="evidence" value="ECO:0007669"/>
    <property type="project" value="TreeGrafter"/>
</dbReference>
<dbReference type="Gene3D" id="3.40.30.10">
    <property type="entry name" value="Glutaredoxin"/>
    <property type="match status" value="1"/>
</dbReference>
<dbReference type="Pfam" id="PF00085">
    <property type="entry name" value="Thioredoxin"/>
    <property type="match status" value="1"/>
</dbReference>
<accession>A0A146K811</accession>
<evidence type="ECO:0000313" key="4">
    <source>
        <dbReference type="EMBL" id="JAP91691.1"/>
    </source>
</evidence>
<protein>
    <submittedName>
        <fullName evidence="4">Thioredoxin domain-containing protein</fullName>
    </submittedName>
</protein>
<dbReference type="AlphaFoldDB" id="A0A146K811"/>
<organism evidence="4">
    <name type="scientific">Trepomonas sp. PC1</name>
    <dbReference type="NCBI Taxonomy" id="1076344"/>
    <lineage>
        <taxon>Eukaryota</taxon>
        <taxon>Metamonada</taxon>
        <taxon>Diplomonadida</taxon>
        <taxon>Hexamitidae</taxon>
        <taxon>Hexamitinae</taxon>
        <taxon>Trepomonas</taxon>
    </lineage>
</organism>
<comment type="similarity">
    <text evidence="1">Belongs to the protein disulfide isomerase family.</text>
</comment>
<dbReference type="GO" id="GO:0003756">
    <property type="term" value="F:protein disulfide isomerase activity"/>
    <property type="evidence" value="ECO:0007669"/>
    <property type="project" value="TreeGrafter"/>
</dbReference>
<dbReference type="InterPro" id="IPR017937">
    <property type="entry name" value="Thioredoxin_CS"/>
</dbReference>
<feature type="domain" description="Thioredoxin" evidence="3">
    <location>
        <begin position="1"/>
        <end position="107"/>
    </location>
</feature>
<dbReference type="EMBL" id="GDID01004915">
    <property type="protein sequence ID" value="JAP91691.1"/>
    <property type="molecule type" value="Transcribed_RNA"/>
</dbReference>
<dbReference type="GO" id="GO:0006457">
    <property type="term" value="P:protein folding"/>
    <property type="evidence" value="ECO:0007669"/>
    <property type="project" value="TreeGrafter"/>
</dbReference>
<dbReference type="PROSITE" id="PS51352">
    <property type="entry name" value="THIOREDOXIN_2"/>
    <property type="match status" value="1"/>
</dbReference>
<evidence type="ECO:0000256" key="1">
    <source>
        <dbReference type="ARBA" id="ARBA00006347"/>
    </source>
</evidence>
<dbReference type="PROSITE" id="PS00194">
    <property type="entry name" value="THIOREDOXIN_1"/>
    <property type="match status" value="1"/>
</dbReference>
<evidence type="ECO:0000259" key="3">
    <source>
        <dbReference type="PROSITE" id="PS51352"/>
    </source>
</evidence>
<keyword evidence="2" id="KW-0472">Membrane</keyword>
<dbReference type="PANTHER" id="PTHR45672">
    <property type="entry name" value="PROTEIN DISULFIDE-ISOMERASE C17H9.14C-RELATED"/>
    <property type="match status" value="1"/>
</dbReference>
<dbReference type="CDD" id="cd02961">
    <property type="entry name" value="PDI_a_family"/>
    <property type="match status" value="1"/>
</dbReference>
<keyword evidence="2" id="KW-1133">Transmembrane helix</keyword>
<reference evidence="4" key="1">
    <citation type="submission" date="2015-07" db="EMBL/GenBank/DDBJ databases">
        <title>Adaptation to a free-living lifestyle via gene acquisitions in the diplomonad Trepomonas sp. PC1.</title>
        <authorList>
            <person name="Xu F."/>
            <person name="Jerlstrom-Hultqvist J."/>
            <person name="Kolisko M."/>
            <person name="Simpson A.G.B."/>
            <person name="Roger A.J."/>
            <person name="Svard S.G."/>
            <person name="Andersson J.O."/>
        </authorList>
    </citation>
    <scope>NUCLEOTIDE SEQUENCE</scope>
    <source>
        <strain evidence="4">PC1</strain>
    </source>
</reference>
<feature type="transmembrane region" description="Helical" evidence="2">
    <location>
        <begin position="159"/>
        <end position="182"/>
    </location>
</feature>
<dbReference type="SUPFAM" id="SSF52833">
    <property type="entry name" value="Thioredoxin-like"/>
    <property type="match status" value="1"/>
</dbReference>
<proteinExistence type="inferred from homology"/>
<sequence length="203" mass="23277">SIQIVRSLDPQTLEQLIQDKKSFVITFFSPFCGHCKHFAPVFENISERVNNMDCVNLDCVKYGETCKKFKVMGYPTVSFFLNGNKNQTLSGPRSEDIVVQWINNQKAANSIPDIEIQNVEIQTENHNVNNKSKINQTQNTATNKTTSAIIQKPTNKQQLIFYLKLVLTIVIVLIIMFSAIIYAKEWRKQHQNVQEVGHEMKEA</sequence>
<keyword evidence="2" id="KW-0812">Transmembrane</keyword>
<dbReference type="InterPro" id="IPR051063">
    <property type="entry name" value="PDI"/>
</dbReference>
<name>A0A146K811_9EUKA</name>